<comment type="caution">
    <text evidence="1">The sequence shown here is derived from an EMBL/GenBank/DDBJ whole genome shotgun (WGS) entry which is preliminary data.</text>
</comment>
<dbReference type="AlphaFoldDB" id="A0A016VT60"/>
<dbReference type="EMBL" id="JARK01001340">
    <property type="protein sequence ID" value="EYC30784.1"/>
    <property type="molecule type" value="Genomic_DNA"/>
</dbReference>
<organism evidence="1 2">
    <name type="scientific">Ancylostoma ceylanicum</name>
    <dbReference type="NCBI Taxonomy" id="53326"/>
    <lineage>
        <taxon>Eukaryota</taxon>
        <taxon>Metazoa</taxon>
        <taxon>Ecdysozoa</taxon>
        <taxon>Nematoda</taxon>
        <taxon>Chromadorea</taxon>
        <taxon>Rhabditida</taxon>
        <taxon>Rhabditina</taxon>
        <taxon>Rhabditomorpha</taxon>
        <taxon>Strongyloidea</taxon>
        <taxon>Ancylostomatidae</taxon>
        <taxon>Ancylostomatinae</taxon>
        <taxon>Ancylostoma</taxon>
    </lineage>
</organism>
<reference evidence="2" key="1">
    <citation type="journal article" date="2015" name="Nat. Genet.">
        <title>The genome and transcriptome of the zoonotic hookworm Ancylostoma ceylanicum identify infection-specific gene families.</title>
        <authorList>
            <person name="Schwarz E.M."/>
            <person name="Hu Y."/>
            <person name="Antoshechkin I."/>
            <person name="Miller M.M."/>
            <person name="Sternberg P.W."/>
            <person name="Aroian R.V."/>
        </authorList>
    </citation>
    <scope>NUCLEOTIDE SEQUENCE</scope>
    <source>
        <strain evidence="2">HY135</strain>
    </source>
</reference>
<name>A0A016VT60_9BILA</name>
<protein>
    <submittedName>
        <fullName evidence="1">Uncharacterized protein</fullName>
    </submittedName>
</protein>
<accession>A0A016VT60</accession>
<dbReference type="Proteomes" id="UP000024635">
    <property type="component" value="Unassembled WGS sequence"/>
</dbReference>
<gene>
    <name evidence="1" type="primary">Acey_s0004.g1769</name>
    <name evidence="1" type="ORF">Y032_0004g1769</name>
</gene>
<evidence type="ECO:0000313" key="2">
    <source>
        <dbReference type="Proteomes" id="UP000024635"/>
    </source>
</evidence>
<proteinExistence type="predicted"/>
<evidence type="ECO:0000313" key="1">
    <source>
        <dbReference type="EMBL" id="EYC30784.1"/>
    </source>
</evidence>
<sequence length="117" mass="13486">MRKLQVEESISQWLKIVKVGGALVGQGMLERPNKVLVEECKIGQGWKVWQRSLFLFLLLRTNRQSHTRLIFVDQKVHFDSSMSLLSVFACDDSELTIVQVDVTHSVACQQIWQEKIT</sequence>
<keyword evidence="2" id="KW-1185">Reference proteome</keyword>